<proteinExistence type="inferred from homology"/>
<comment type="similarity">
    <text evidence="1">Belongs to the VPS13 family.</text>
</comment>
<evidence type="ECO:0008006" key="8">
    <source>
        <dbReference type="Google" id="ProtNLM"/>
    </source>
</evidence>
<evidence type="ECO:0000313" key="6">
    <source>
        <dbReference type="EMBL" id="CAD7251162.1"/>
    </source>
</evidence>
<keyword evidence="7" id="KW-1185">Reference proteome</keyword>
<feature type="non-terminal residue" evidence="6">
    <location>
        <position position="1"/>
    </location>
</feature>
<dbReference type="Pfam" id="PF12624">
    <property type="entry name" value="VPS13_N"/>
    <property type="match status" value="3"/>
</dbReference>
<evidence type="ECO:0000259" key="5">
    <source>
        <dbReference type="Pfam" id="PF25033"/>
    </source>
</evidence>
<dbReference type="InterPro" id="IPR056747">
    <property type="entry name" value="VPS13-like_M"/>
</dbReference>
<accession>A0A7R9ABK3</accession>
<evidence type="ECO:0000313" key="7">
    <source>
        <dbReference type="Proteomes" id="UP000677054"/>
    </source>
</evidence>
<evidence type="ECO:0000259" key="4">
    <source>
        <dbReference type="Pfam" id="PF12624"/>
    </source>
</evidence>
<dbReference type="PANTHER" id="PTHR16166">
    <property type="entry name" value="VACUOLAR PROTEIN SORTING-ASSOCIATED PROTEIN VPS13"/>
    <property type="match status" value="1"/>
</dbReference>
<dbReference type="PANTHER" id="PTHR16166:SF93">
    <property type="entry name" value="INTERMEMBRANE LIPID TRANSFER PROTEIN VPS13"/>
    <property type="match status" value="1"/>
</dbReference>
<dbReference type="GO" id="GO:0045053">
    <property type="term" value="P:protein retention in Golgi apparatus"/>
    <property type="evidence" value="ECO:0007669"/>
    <property type="project" value="TreeGrafter"/>
</dbReference>
<evidence type="ECO:0000256" key="3">
    <source>
        <dbReference type="SAM" id="Coils"/>
    </source>
</evidence>
<dbReference type="EMBL" id="CAJPEV010003326">
    <property type="protein sequence ID" value="CAG0899514.1"/>
    <property type="molecule type" value="Genomic_DNA"/>
</dbReference>
<protein>
    <recommendedName>
        <fullName evidence="8">Vacuolar protein sorting 13 homolog C</fullName>
    </recommendedName>
</protein>
<dbReference type="Pfam" id="PF25033">
    <property type="entry name" value="VPS13_M"/>
    <property type="match status" value="1"/>
</dbReference>
<reference evidence="6" key="1">
    <citation type="submission" date="2020-11" db="EMBL/GenBank/DDBJ databases">
        <authorList>
            <person name="Tran Van P."/>
        </authorList>
    </citation>
    <scope>NUCLEOTIDE SEQUENCE</scope>
</reference>
<name>A0A7R9ABK3_9CRUS</name>
<sequence length="2054" mass="230537">MLLLKLNLSIWKGNVTLKDLTLKESALQELNLPIRTISGSLGKLILSIPWTNLYNAPVIAQIEQLHLLAAPKSVKYDAAKEEKYQQEVKEKILHQIEAARLRKISQPGIILPAPEDSSTQSKDQATFVERLSFQIIKNIQVKIRSIHIRYEDTVSHPGNPFCMGVTLENLSLESTNSNWEIGIASESTKFIHKLMKLDSLAFYFQDNCHQYNMMEEQWIKGQMMEDIATKDKQPFMDAYCELFAIQSVLYRIHKREESFTWAHISAHRRRCRAYRNAYCKVLTVKKPSAELLAEVAKLERELDVFNISLLRRSAEMETEKIQKEMEEKKKKKPQGWFGWMWGGGGGEQQPQSTEDYSRRLAEAMTSEEKAKLYEAIGYEEGMTVAEYPASYVERKIEIRLGEAQFSIQDNDQPVKLISKFCFCNVVLGLEQRPSADGLQVDFNCTKMLAVGWARSSMEPPMLIQDQVYYYIQASAEPLEVIFDSPTVTQLLDVFQTPASLVLDDIQAAARGTFEEIKHYSLSGMQQTINQRPIIDIDIHLKPSHLILPERGVFSSKSHVLVVSLGALDMRTILRDQEVANVNAMLQSGSTKEEVLSHMLKESVDKFELKISQIQALVALASENWLGALHGESQDLDSPSPLHILLPMRVEVGIHLSIRSADVRLPKAKIMVHLPRVGVTLTHKKLMTTLRLLLTMEWGQTSSTKLSVPAVTGVEKKSILSADVMTESVIHTTDILNLNDNIFKLPAPLTVEEEIGKVQFTSLQVEAKIEEISMRLEETSFSYLPPLHFLIKDVGASVIKRETDMVLTFNLGGLLFESLGSSQVTILQTSLKSGMEKDGLFNLQYLMADEKSPQFEEMYKSIAQRINMKVSSLDIVLQKALCLAMMKYGNDVFEELKPLMTKRAGSEHDLHQTETGMHRHASSLFLHQISKPRGSPRLGRKKRDVIQLRVEASLGHLGLTVSRTRGPLCEISIAGLRASFQMTEEHMIVQAQMKDFLMLDPSPHALYSKMVHIVGDDAFKLSVQMFSNAAGNRASDPSAVDMDIRGSIGGVHVVYLHQTIMDILVCHILVCLRVLTDDESLKMLEKGKWNEFINHFQAAKDAVIEASAAAAEAARANVTKAYQQAFCIRFAVDMKLDNHFEVIPSQSKSKPPLVFDHLNITLRDFKFSRQLLSEESLDILAEVLLIEPISFKFLLKRNLSLGSYLQYPQNDISANLGSIRVCLSEGDYKFTLAVLQENLGGGAQGSRKEVPASPSSPVPGHIMTQSFLPGSISIPSAGFALKEEKLSATAPREEQDYTALQIGIQLDSVELVLYSGSSNLVGQKLMAGQKVVERNPKQSLARCSLSILALNANMSSNGEVEAKLVLVNCIIDDERGTHSGITRLMERKGPLTKLVDQIMMEEEGNKGKGLEESKAKKEEKGMEEKIPLADVKKLQSMVEFKLKQDCIGNLDIECKVFSFLLVFDVDFLMVLKDFVTVPPKQDSPFGTPGVLSPASSMSTESFLPLQGSQGVAEAQGHGIKVTLSAVEDKEVAKPITTMKIKLIVEEPDIAVVVDMRKMDTNALMMHMKCEMQYRASSDHLMMTGNITDFRMYSCCYNLEKRLKTSSEVFLPLPLMLQITKDLVLRPASLFVTMNSHPDKDMRIDVNMGELILRVTPQIIQIMMTIWTNLISPSQAIEENPQALQLPSFTGIWEQKAITERDHWFLRPEEEGVEVEKLQAQVLREKVVVLEQLVMEAKTIILTLEVDSAGQSSPLMLFESSFVGEVNNWSSELQVSSSMSLEMAYYNSILSLWEPLLEPVETTIDQKTSYIPWDLNLEIQANTLIDALDEVDSGEASLLPPEFSVMNLTLTRTSLQVMSQLSEEFQKALEQKLYHKQTIEAPFLIHNYLGVDVTYILAESDLVLFEEQVSSVKEVVLKPGAAVGLKKAQNKEKVQTVSILRDQDSREQMFLTLQMEGYKGKFQVPVLRSDTRFFPMISETNGFISQVSSEGLLKTIILRSPVQVINQFDQPVEVFYMTKQGNEVARIGVVEPLATLNLPLDAVYTPTAELFFRVNG</sequence>
<gene>
    <name evidence="6" type="ORF">DSTB1V02_LOCUS10929</name>
</gene>
<dbReference type="Proteomes" id="UP000677054">
    <property type="component" value="Unassembled WGS sequence"/>
</dbReference>
<evidence type="ECO:0000256" key="2">
    <source>
        <dbReference type="ARBA" id="ARBA00022448"/>
    </source>
</evidence>
<feature type="domain" description="Chorein N-terminal" evidence="4">
    <location>
        <begin position="464"/>
        <end position="714"/>
    </location>
</feature>
<dbReference type="OrthoDB" id="6380594at2759"/>
<dbReference type="InterPro" id="IPR026847">
    <property type="entry name" value="VPS13"/>
</dbReference>
<dbReference type="GO" id="GO:0006623">
    <property type="term" value="P:protein targeting to vacuole"/>
    <property type="evidence" value="ECO:0007669"/>
    <property type="project" value="TreeGrafter"/>
</dbReference>
<evidence type="ECO:0000256" key="1">
    <source>
        <dbReference type="ARBA" id="ARBA00006545"/>
    </source>
</evidence>
<keyword evidence="3" id="KW-0175">Coiled coil</keyword>
<dbReference type="EMBL" id="LR902843">
    <property type="protein sequence ID" value="CAD7251162.1"/>
    <property type="molecule type" value="Genomic_DNA"/>
</dbReference>
<feature type="coiled-coil region" evidence="3">
    <location>
        <begin position="288"/>
        <end position="331"/>
    </location>
</feature>
<feature type="domain" description="VPS13-like middle region" evidence="5">
    <location>
        <begin position="966"/>
        <end position="1860"/>
    </location>
</feature>
<dbReference type="InterPro" id="IPR026854">
    <property type="entry name" value="VPS13_N"/>
</dbReference>
<dbReference type="GO" id="GO:0006869">
    <property type="term" value="P:lipid transport"/>
    <property type="evidence" value="ECO:0007669"/>
    <property type="project" value="UniProtKB-KW"/>
</dbReference>
<feature type="domain" description="Chorein N-terminal" evidence="4">
    <location>
        <begin position="6"/>
        <end position="232"/>
    </location>
</feature>
<keyword evidence="2" id="KW-0813">Transport</keyword>
<feature type="domain" description="Chorein N-terminal" evidence="4">
    <location>
        <begin position="243"/>
        <end position="447"/>
    </location>
</feature>
<organism evidence="6">
    <name type="scientific">Darwinula stevensoni</name>
    <dbReference type="NCBI Taxonomy" id="69355"/>
    <lineage>
        <taxon>Eukaryota</taxon>
        <taxon>Metazoa</taxon>
        <taxon>Ecdysozoa</taxon>
        <taxon>Arthropoda</taxon>
        <taxon>Crustacea</taxon>
        <taxon>Oligostraca</taxon>
        <taxon>Ostracoda</taxon>
        <taxon>Podocopa</taxon>
        <taxon>Podocopida</taxon>
        <taxon>Darwinulocopina</taxon>
        <taxon>Darwinuloidea</taxon>
        <taxon>Darwinulidae</taxon>
        <taxon>Darwinula</taxon>
    </lineage>
</organism>